<dbReference type="GO" id="GO:0002949">
    <property type="term" value="P:tRNA threonylcarbamoyladenosine modification"/>
    <property type="evidence" value="ECO:0007669"/>
    <property type="project" value="TreeGrafter"/>
</dbReference>
<dbReference type="PANTHER" id="PTHR15840:SF10">
    <property type="entry name" value="EKC_KEOPS COMPLEX SUBUNIT TPRKB"/>
    <property type="match status" value="1"/>
</dbReference>
<dbReference type="GO" id="GO:0000408">
    <property type="term" value="C:EKC/KEOPS complex"/>
    <property type="evidence" value="ECO:0007669"/>
    <property type="project" value="TreeGrafter"/>
</dbReference>
<comment type="caution">
    <text evidence="6">The sequence shown here is derived from an EMBL/GenBank/DDBJ whole genome shotgun (WGS) entry which is preliminary data.</text>
</comment>
<dbReference type="NCBIfam" id="NF011465">
    <property type="entry name" value="PRK14886.1-1"/>
    <property type="match status" value="1"/>
</dbReference>
<evidence type="ECO:0000256" key="2">
    <source>
        <dbReference type="ARBA" id="ARBA00005546"/>
    </source>
</evidence>
<evidence type="ECO:0000256" key="3">
    <source>
        <dbReference type="ARBA" id="ARBA00022694"/>
    </source>
</evidence>
<proteinExistence type="inferred from homology"/>
<comment type="subcellular location">
    <subcellularLocation>
        <location evidence="1">Nucleus</location>
    </subcellularLocation>
</comment>
<dbReference type="GO" id="GO:0005829">
    <property type="term" value="C:cytosol"/>
    <property type="evidence" value="ECO:0007669"/>
    <property type="project" value="TreeGrafter"/>
</dbReference>
<keyword evidence="4 5" id="KW-0539">Nucleus</keyword>
<evidence type="ECO:0000256" key="4">
    <source>
        <dbReference type="ARBA" id="ARBA00023242"/>
    </source>
</evidence>
<keyword evidence="7" id="KW-1185">Reference proteome</keyword>
<evidence type="ECO:0000256" key="5">
    <source>
        <dbReference type="RuleBase" id="RU004398"/>
    </source>
</evidence>
<evidence type="ECO:0000313" key="7">
    <source>
        <dbReference type="Proteomes" id="UP001445076"/>
    </source>
</evidence>
<dbReference type="InterPro" id="IPR036504">
    <property type="entry name" value="CGI121/TPRKB_sf"/>
</dbReference>
<name>A0AAW0Y4R7_CHEQU</name>
<dbReference type="PANTHER" id="PTHR15840">
    <property type="entry name" value="CGI-121 FAMILY MEMBER"/>
    <property type="match status" value="1"/>
</dbReference>
<evidence type="ECO:0000313" key="6">
    <source>
        <dbReference type="EMBL" id="KAK8751607.1"/>
    </source>
</evidence>
<dbReference type="EMBL" id="JARKIK010000005">
    <property type="protein sequence ID" value="KAK8751607.1"/>
    <property type="molecule type" value="Genomic_DNA"/>
</dbReference>
<comment type="similarity">
    <text evidence="2 5">Belongs to the CGI121/TPRKB family.</text>
</comment>
<evidence type="ECO:0008006" key="8">
    <source>
        <dbReference type="Google" id="ProtNLM"/>
    </source>
</evidence>
<dbReference type="Proteomes" id="UP001445076">
    <property type="component" value="Unassembled WGS sequence"/>
</dbReference>
<protein>
    <recommendedName>
        <fullName evidence="8">TP53RK-binding protein</fullName>
    </recommendedName>
</protein>
<accession>A0AAW0Y4R7</accession>
<evidence type="ECO:0000256" key="1">
    <source>
        <dbReference type="ARBA" id="ARBA00004123"/>
    </source>
</evidence>
<keyword evidence="3" id="KW-0819">tRNA processing</keyword>
<dbReference type="Gene3D" id="3.30.2380.10">
    <property type="entry name" value="CGI121/TPRKB"/>
    <property type="match status" value="1"/>
</dbReference>
<sequence length="176" mass="19557">MSLTVKLEDAEQTVCHILLYTDVENAAEVHQLIMQGKVEASLIKPEIVVDSFQVLVAANKAVRSLTAKKMVTRSVFTEIIFNLSPSKNITLSLKNFGLSDSDTEILAVVLDQESGEKVKTLNRQIKGKQATLAEMKKLTNEVKVKELYKVTDIELEVSSLLDAVVSRMACKEFLIM</sequence>
<reference evidence="6 7" key="1">
    <citation type="journal article" date="2024" name="BMC Genomics">
        <title>Genome assembly of redclaw crayfish (Cherax quadricarinatus) provides insights into its immune adaptation and hypoxia tolerance.</title>
        <authorList>
            <person name="Liu Z."/>
            <person name="Zheng J."/>
            <person name="Li H."/>
            <person name="Fang K."/>
            <person name="Wang S."/>
            <person name="He J."/>
            <person name="Zhou D."/>
            <person name="Weng S."/>
            <person name="Chi M."/>
            <person name="Gu Z."/>
            <person name="He J."/>
            <person name="Li F."/>
            <person name="Wang M."/>
        </authorList>
    </citation>
    <scope>NUCLEOTIDE SEQUENCE [LARGE SCALE GENOMIC DNA]</scope>
    <source>
        <strain evidence="6">ZL_2023a</strain>
    </source>
</reference>
<organism evidence="6 7">
    <name type="scientific">Cherax quadricarinatus</name>
    <name type="common">Australian red claw crayfish</name>
    <dbReference type="NCBI Taxonomy" id="27406"/>
    <lineage>
        <taxon>Eukaryota</taxon>
        <taxon>Metazoa</taxon>
        <taxon>Ecdysozoa</taxon>
        <taxon>Arthropoda</taxon>
        <taxon>Crustacea</taxon>
        <taxon>Multicrustacea</taxon>
        <taxon>Malacostraca</taxon>
        <taxon>Eumalacostraca</taxon>
        <taxon>Eucarida</taxon>
        <taxon>Decapoda</taxon>
        <taxon>Pleocyemata</taxon>
        <taxon>Astacidea</taxon>
        <taxon>Parastacoidea</taxon>
        <taxon>Parastacidae</taxon>
        <taxon>Cherax</taxon>
    </lineage>
</organism>
<dbReference type="Pfam" id="PF08617">
    <property type="entry name" value="CGI-121"/>
    <property type="match status" value="1"/>
</dbReference>
<dbReference type="GO" id="GO:0005634">
    <property type="term" value="C:nucleus"/>
    <property type="evidence" value="ECO:0007669"/>
    <property type="project" value="UniProtKB-SubCell"/>
</dbReference>
<dbReference type="InterPro" id="IPR013926">
    <property type="entry name" value="CGI121/TPRKB"/>
</dbReference>
<gene>
    <name evidence="6" type="ORF">OTU49_009439</name>
</gene>
<dbReference type="SUPFAM" id="SSF143870">
    <property type="entry name" value="PF0523-like"/>
    <property type="match status" value="1"/>
</dbReference>
<dbReference type="AlphaFoldDB" id="A0AAW0Y4R7"/>